<evidence type="ECO:0000313" key="8">
    <source>
        <dbReference type="EMBL" id="CAF5191369.1"/>
    </source>
</evidence>
<evidence type="ECO:0000256" key="4">
    <source>
        <dbReference type="ARBA" id="ARBA00022679"/>
    </source>
</evidence>
<dbReference type="EMBL" id="CAJOBI010325512">
    <property type="protein sequence ID" value="CAF5191369.1"/>
    <property type="molecule type" value="Genomic_DNA"/>
</dbReference>
<evidence type="ECO:0000256" key="5">
    <source>
        <dbReference type="ARBA" id="ARBA00023315"/>
    </source>
</evidence>
<dbReference type="GO" id="GO:0005886">
    <property type="term" value="C:plasma membrane"/>
    <property type="evidence" value="ECO:0007669"/>
    <property type="project" value="TreeGrafter"/>
</dbReference>
<dbReference type="AlphaFoldDB" id="A0A8S3I367"/>
<organism evidence="8 9">
    <name type="scientific">Rotaria magnacalcarata</name>
    <dbReference type="NCBI Taxonomy" id="392030"/>
    <lineage>
        <taxon>Eukaryota</taxon>
        <taxon>Metazoa</taxon>
        <taxon>Spiralia</taxon>
        <taxon>Gnathifera</taxon>
        <taxon>Rotifera</taxon>
        <taxon>Eurotatoria</taxon>
        <taxon>Bdelloidea</taxon>
        <taxon>Philodinida</taxon>
        <taxon>Philodinidae</taxon>
        <taxon>Rotaria</taxon>
    </lineage>
</organism>
<dbReference type="InterPro" id="IPR004255">
    <property type="entry name" value="O-acyltransferase_WSD1_N"/>
</dbReference>
<evidence type="ECO:0000256" key="2">
    <source>
        <dbReference type="ARBA" id="ARBA00005189"/>
    </source>
</evidence>
<protein>
    <recommendedName>
        <fullName evidence="3">diacylglycerol O-acyltransferase</fullName>
        <ecNumber evidence="3">2.3.1.20</ecNumber>
    </recommendedName>
</protein>
<dbReference type="GO" id="GO:0019432">
    <property type="term" value="P:triglyceride biosynthetic process"/>
    <property type="evidence" value="ECO:0007669"/>
    <property type="project" value="TreeGrafter"/>
</dbReference>
<dbReference type="EC" id="2.3.1.20" evidence="3"/>
<comment type="pathway">
    <text evidence="2">Lipid metabolism.</text>
</comment>
<dbReference type="Proteomes" id="UP000676336">
    <property type="component" value="Unassembled WGS sequence"/>
</dbReference>
<evidence type="ECO:0000313" key="9">
    <source>
        <dbReference type="Proteomes" id="UP000676336"/>
    </source>
</evidence>
<evidence type="ECO:0000259" key="7">
    <source>
        <dbReference type="Pfam" id="PF03007"/>
    </source>
</evidence>
<keyword evidence="4" id="KW-0808">Transferase</keyword>
<sequence>MNRLITNNFRRGSNVGRKLFPRFSQLIYSHFSGTMWIDYAAFSIDEHVREIPRNIQTDEDLQTYISALMSTEISLTRPLWQLHYKNRSSLRPNDSVLLFLYHPVLSDGISLIRILLKHIVDNRTTQLDLKPRFVGRRGEHMFDYIKAYFFGHMLLFSKLIFNSYRENILKRILYKNNNINTTATTNLHLSTPQQRLVVWSTPFSLTQASRMKLVTRTRMNDLLSTLVISCVKLYMEKHG</sequence>
<dbReference type="GO" id="GO:0004144">
    <property type="term" value="F:diacylglycerol O-acyltransferase activity"/>
    <property type="evidence" value="ECO:0007669"/>
    <property type="project" value="UniProtKB-EC"/>
</dbReference>
<evidence type="ECO:0000256" key="3">
    <source>
        <dbReference type="ARBA" id="ARBA00013244"/>
    </source>
</evidence>
<accession>A0A8S3I367</accession>
<name>A0A8S3I367_9BILA</name>
<evidence type="ECO:0000256" key="1">
    <source>
        <dbReference type="ARBA" id="ARBA00004771"/>
    </source>
</evidence>
<evidence type="ECO:0000256" key="6">
    <source>
        <dbReference type="ARBA" id="ARBA00048109"/>
    </source>
</evidence>
<dbReference type="InterPro" id="IPR045034">
    <property type="entry name" value="O-acyltransferase_WSD1-like"/>
</dbReference>
<comment type="caution">
    <text evidence="8">The sequence shown here is derived from an EMBL/GenBank/DDBJ whole genome shotgun (WGS) entry which is preliminary data.</text>
</comment>
<feature type="domain" description="O-acyltransferase WSD1-like N-terminal" evidence="7">
    <location>
        <begin position="26"/>
        <end position="122"/>
    </location>
</feature>
<dbReference type="Pfam" id="PF03007">
    <property type="entry name" value="WS_DGAT_cat"/>
    <property type="match status" value="1"/>
</dbReference>
<dbReference type="PANTHER" id="PTHR31650">
    <property type="entry name" value="O-ACYLTRANSFERASE (WSD1-LIKE) FAMILY PROTEIN"/>
    <property type="match status" value="1"/>
</dbReference>
<keyword evidence="5" id="KW-0012">Acyltransferase</keyword>
<comment type="catalytic activity">
    <reaction evidence="6">
        <text>an acyl-CoA + a 1,2-diacyl-sn-glycerol = a triacyl-sn-glycerol + CoA</text>
        <dbReference type="Rhea" id="RHEA:10868"/>
        <dbReference type="ChEBI" id="CHEBI:17815"/>
        <dbReference type="ChEBI" id="CHEBI:57287"/>
        <dbReference type="ChEBI" id="CHEBI:58342"/>
        <dbReference type="ChEBI" id="CHEBI:64615"/>
        <dbReference type="EC" id="2.3.1.20"/>
    </reaction>
</comment>
<gene>
    <name evidence="8" type="ORF">SMN809_LOCUS72365</name>
</gene>
<proteinExistence type="predicted"/>
<comment type="pathway">
    <text evidence="1">Glycerolipid metabolism; triacylglycerol biosynthesis.</text>
</comment>
<dbReference type="PANTHER" id="PTHR31650:SF1">
    <property type="entry name" value="WAX ESTER SYNTHASE_DIACYLGLYCEROL ACYLTRANSFERASE 4-RELATED"/>
    <property type="match status" value="1"/>
</dbReference>
<feature type="non-terminal residue" evidence="8">
    <location>
        <position position="239"/>
    </location>
</feature>
<reference evidence="8" key="1">
    <citation type="submission" date="2021-02" db="EMBL/GenBank/DDBJ databases">
        <authorList>
            <person name="Nowell W R."/>
        </authorList>
    </citation>
    <scope>NUCLEOTIDE SEQUENCE</scope>
</reference>